<dbReference type="STRING" id="1160895.CM19_06820"/>
<reference evidence="1 2" key="1">
    <citation type="submission" date="2014-03" db="EMBL/GenBank/DDBJ databases">
        <title>Draft genome sequence of the novel thermoacidophilic archaea Acidianus copahuensis ALE1 strain, isolated from Copahue volcanic area in Neuquen Argentina.</title>
        <authorList>
            <person name="Urbieta M.S."/>
            <person name="Rascovan N."/>
            <person name="Castro C."/>
            <person name="Revale S."/>
            <person name="Giaveno M.A."/>
            <person name="Vazquez M.P."/>
            <person name="Donati E.R."/>
        </authorList>
    </citation>
    <scope>NUCLEOTIDE SEQUENCE [LARGE SCALE GENOMIC DNA]</scope>
    <source>
        <strain evidence="1 2">ALE1</strain>
    </source>
</reference>
<evidence type="ECO:0000313" key="2">
    <source>
        <dbReference type="Proteomes" id="UP000024332"/>
    </source>
</evidence>
<proteinExistence type="predicted"/>
<name>A0A031LN89_9CREN</name>
<sequence length="165" mass="19430">MYLIEVSYRNEQERKRLDYVLEKYRDSTMGLEGYAFKVFDDRYNEVASEIMRKFPQEIVKVYKVEEVEFKEEVYSLKATFSFSKGISEVKSFVDYLIAKNKGIYLGKFSGEEYEIYTRKGLVRLTVNLSQEGKVTLKLEMKGPKDAVDRVFQEISKELEIFGGER</sequence>
<dbReference type="Proteomes" id="UP000024332">
    <property type="component" value="Unassembled WGS sequence"/>
</dbReference>
<evidence type="ECO:0000313" key="1">
    <source>
        <dbReference type="EMBL" id="EZQ07118.1"/>
    </source>
</evidence>
<protein>
    <recommendedName>
        <fullName evidence="3">Exosome protein</fullName>
    </recommendedName>
</protein>
<dbReference type="EMBL" id="JFZT01000039">
    <property type="protein sequence ID" value="EZQ07118.1"/>
    <property type="molecule type" value="Genomic_DNA"/>
</dbReference>
<evidence type="ECO:0008006" key="3">
    <source>
        <dbReference type="Google" id="ProtNLM"/>
    </source>
</evidence>
<dbReference type="AlphaFoldDB" id="A0A031LN89"/>
<gene>
    <name evidence="1" type="ORF">CM19_06820</name>
</gene>
<accession>A0A031LN89</accession>
<organism evidence="1 2">
    <name type="scientific">Candidatus Acidianus copahuensis</name>
    <dbReference type="NCBI Taxonomy" id="1160895"/>
    <lineage>
        <taxon>Archaea</taxon>
        <taxon>Thermoproteota</taxon>
        <taxon>Thermoprotei</taxon>
        <taxon>Sulfolobales</taxon>
        <taxon>Sulfolobaceae</taxon>
        <taxon>Acidianus</taxon>
    </lineage>
</organism>
<comment type="caution">
    <text evidence="1">The sequence shown here is derived from an EMBL/GenBank/DDBJ whole genome shotgun (WGS) entry which is preliminary data.</text>
</comment>
<keyword evidence="2" id="KW-1185">Reference proteome</keyword>